<proteinExistence type="predicted"/>
<evidence type="ECO:0000313" key="4">
    <source>
        <dbReference type="Proteomes" id="UP000242972"/>
    </source>
</evidence>
<comment type="caution">
    <text evidence="3">The sequence shown here is derived from an EMBL/GenBank/DDBJ whole genome shotgun (WGS) entry which is preliminary data.</text>
</comment>
<feature type="non-terminal residue" evidence="3">
    <location>
        <position position="185"/>
    </location>
</feature>
<feature type="compositionally biased region" description="Low complexity" evidence="1">
    <location>
        <begin position="38"/>
        <end position="88"/>
    </location>
</feature>
<dbReference type="EMBL" id="PXYW01000089">
    <property type="protein sequence ID" value="PSR29426.1"/>
    <property type="molecule type" value="Genomic_DNA"/>
</dbReference>
<accession>A0A2T2X4P2</accession>
<dbReference type="AlphaFoldDB" id="A0A2T2X4P2"/>
<protein>
    <submittedName>
        <fullName evidence="3">Uncharacterized protein</fullName>
    </submittedName>
</protein>
<dbReference type="Proteomes" id="UP000242972">
    <property type="component" value="Unassembled WGS sequence"/>
</dbReference>
<gene>
    <name evidence="3" type="ORF">C7B46_18650</name>
</gene>
<dbReference type="PROSITE" id="PS51257">
    <property type="entry name" value="PROKAR_LIPOPROTEIN"/>
    <property type="match status" value="1"/>
</dbReference>
<sequence>MITRNYGLVGAAILLGGMVLTGCGTTAPPVASASSHQSHTVSPSPAASPPTSSTTPSSRTSTTTSTTPSSSSESSHTGSVSPSSSSISLSPITYTTKQQATIYDLGHSVGFPAAYVPRQGFQSKFVQATTFIAATSHKGVLMLTYNNFTVQESGSANSFGTGGDHVTTGTVALTIPGSGSRTPIQ</sequence>
<evidence type="ECO:0000256" key="2">
    <source>
        <dbReference type="SAM" id="SignalP"/>
    </source>
</evidence>
<feature type="signal peptide" evidence="2">
    <location>
        <begin position="1"/>
        <end position="21"/>
    </location>
</feature>
<reference evidence="3 4" key="1">
    <citation type="journal article" date="2014" name="BMC Genomics">
        <title>Comparison of environmental and isolate Sulfobacillus genomes reveals diverse carbon, sulfur, nitrogen, and hydrogen metabolisms.</title>
        <authorList>
            <person name="Justice N.B."/>
            <person name="Norman A."/>
            <person name="Brown C.T."/>
            <person name="Singh A."/>
            <person name="Thomas B.C."/>
            <person name="Banfield J.F."/>
        </authorList>
    </citation>
    <scope>NUCLEOTIDE SEQUENCE [LARGE SCALE GENOMIC DNA]</scope>
    <source>
        <strain evidence="3">AMDSBA4</strain>
    </source>
</reference>
<name>A0A2T2X4P2_9FIRM</name>
<organism evidence="3 4">
    <name type="scientific">Sulfobacillus benefaciens</name>
    <dbReference type="NCBI Taxonomy" id="453960"/>
    <lineage>
        <taxon>Bacteria</taxon>
        <taxon>Bacillati</taxon>
        <taxon>Bacillota</taxon>
        <taxon>Clostridia</taxon>
        <taxon>Eubacteriales</taxon>
        <taxon>Clostridiales Family XVII. Incertae Sedis</taxon>
        <taxon>Sulfobacillus</taxon>
    </lineage>
</organism>
<feature type="region of interest" description="Disordered" evidence="1">
    <location>
        <begin position="28"/>
        <end position="88"/>
    </location>
</feature>
<evidence type="ECO:0000313" key="3">
    <source>
        <dbReference type="EMBL" id="PSR29426.1"/>
    </source>
</evidence>
<keyword evidence="2" id="KW-0732">Signal</keyword>
<evidence type="ECO:0000256" key="1">
    <source>
        <dbReference type="SAM" id="MobiDB-lite"/>
    </source>
</evidence>
<feature type="chain" id="PRO_5039341726" evidence="2">
    <location>
        <begin position="22"/>
        <end position="185"/>
    </location>
</feature>